<evidence type="ECO:0000259" key="13">
    <source>
        <dbReference type="Pfam" id="PF01593"/>
    </source>
</evidence>
<dbReference type="PANTHER" id="PTHR42923:SF3">
    <property type="entry name" value="PROTOPORPHYRINOGEN OXIDASE"/>
    <property type="match status" value="1"/>
</dbReference>
<evidence type="ECO:0000256" key="12">
    <source>
        <dbReference type="RuleBase" id="RU364052"/>
    </source>
</evidence>
<evidence type="ECO:0000256" key="1">
    <source>
        <dbReference type="ARBA" id="ARBA00001755"/>
    </source>
</evidence>
<dbReference type="Gene3D" id="3.50.50.60">
    <property type="entry name" value="FAD/NAD(P)-binding domain"/>
    <property type="match status" value="1"/>
</dbReference>
<keyword evidence="10 12" id="KW-0560">Oxidoreductase</keyword>
<dbReference type="UniPathway" id="UPA00252"/>
<dbReference type="Gene3D" id="1.10.3110.10">
    <property type="entry name" value="protoporphyrinogen ix oxidase, domain 3"/>
    <property type="match status" value="1"/>
</dbReference>
<dbReference type="EMBL" id="CP002299">
    <property type="protein sequence ID" value="ADP80330.1"/>
    <property type="molecule type" value="Genomic_DNA"/>
</dbReference>
<dbReference type="InterPro" id="IPR002937">
    <property type="entry name" value="Amino_oxidase"/>
</dbReference>
<dbReference type="InterPro" id="IPR004572">
    <property type="entry name" value="Protoporphyrinogen_oxidase"/>
</dbReference>
<evidence type="ECO:0000313" key="14">
    <source>
        <dbReference type="EMBL" id="ADP80330.1"/>
    </source>
</evidence>
<keyword evidence="8 12" id="KW-0285">Flavoprotein</keyword>
<evidence type="ECO:0000256" key="6">
    <source>
        <dbReference type="ARBA" id="ARBA00012402"/>
    </source>
</evidence>
<dbReference type="InterPro" id="IPR036188">
    <property type="entry name" value="FAD/NAD-bd_sf"/>
</dbReference>
<accession>E3IZ47</accession>
<protein>
    <recommendedName>
        <fullName evidence="7 12">Coproporphyrinogen III oxidase</fullName>
        <ecNumber evidence="6 12">1.3.3.15</ecNumber>
    </recommendedName>
</protein>
<evidence type="ECO:0000256" key="5">
    <source>
        <dbReference type="ARBA" id="ARBA00008310"/>
    </source>
</evidence>
<dbReference type="InterPro" id="IPR050464">
    <property type="entry name" value="Zeta_carotene_desat/Oxidored"/>
</dbReference>
<dbReference type="STRING" id="298654.FraEuI1c_2291"/>
<dbReference type="RefSeq" id="WP_013423449.1">
    <property type="nucleotide sequence ID" value="NC_014666.1"/>
</dbReference>
<evidence type="ECO:0000256" key="7">
    <source>
        <dbReference type="ARBA" id="ARBA00019046"/>
    </source>
</evidence>
<evidence type="ECO:0000256" key="3">
    <source>
        <dbReference type="ARBA" id="ARBA00002185"/>
    </source>
</evidence>
<evidence type="ECO:0000256" key="2">
    <source>
        <dbReference type="ARBA" id="ARBA00001974"/>
    </source>
</evidence>
<proteinExistence type="inferred from homology"/>
<dbReference type="Pfam" id="PF01593">
    <property type="entry name" value="Amino_oxidase"/>
    <property type="match status" value="1"/>
</dbReference>
<dbReference type="Proteomes" id="UP000002484">
    <property type="component" value="Chromosome"/>
</dbReference>
<keyword evidence="12" id="KW-0963">Cytoplasm</keyword>
<dbReference type="HOGENOM" id="CLU_009629_3_1_11"/>
<evidence type="ECO:0000256" key="10">
    <source>
        <dbReference type="ARBA" id="ARBA00023002"/>
    </source>
</evidence>
<keyword evidence="15" id="KW-1185">Reference proteome</keyword>
<dbReference type="SUPFAM" id="SSF51905">
    <property type="entry name" value="FAD/NAD(P)-binding domain"/>
    <property type="match status" value="1"/>
</dbReference>
<dbReference type="GO" id="GO:0006783">
    <property type="term" value="P:heme biosynthetic process"/>
    <property type="evidence" value="ECO:0007669"/>
    <property type="project" value="UniProtKB-UniRule"/>
</dbReference>
<dbReference type="AlphaFoldDB" id="E3IZ47"/>
<dbReference type="GO" id="GO:0005737">
    <property type="term" value="C:cytoplasm"/>
    <property type="evidence" value="ECO:0007669"/>
    <property type="project" value="UniProtKB-SubCell"/>
</dbReference>
<evidence type="ECO:0000256" key="9">
    <source>
        <dbReference type="ARBA" id="ARBA00022827"/>
    </source>
</evidence>
<organism evidence="14 15">
    <name type="scientific">Pseudofrankia inefficax (strain DSM 45817 / CECT 9037 / DDB 130130 / EuI1c)</name>
    <name type="common">Frankia inefficax</name>
    <dbReference type="NCBI Taxonomy" id="298654"/>
    <lineage>
        <taxon>Bacteria</taxon>
        <taxon>Bacillati</taxon>
        <taxon>Actinomycetota</taxon>
        <taxon>Actinomycetes</taxon>
        <taxon>Frankiales</taxon>
        <taxon>Frankiaceae</taxon>
        <taxon>Pseudofrankia</taxon>
    </lineage>
</organism>
<comment type="function">
    <text evidence="3 12">Involved in coproporphyrin-dependent heme b biosynthesis. Catalyzes the oxidation of coproporphyrinogen III to coproporphyrin III.</text>
</comment>
<feature type="domain" description="Amine oxidase" evidence="13">
    <location>
        <begin position="10"/>
        <end position="465"/>
    </location>
</feature>
<evidence type="ECO:0000313" key="15">
    <source>
        <dbReference type="Proteomes" id="UP000002484"/>
    </source>
</evidence>
<keyword evidence="9 12" id="KW-0274">FAD</keyword>
<dbReference type="SUPFAM" id="SSF54373">
    <property type="entry name" value="FAD-linked reductases, C-terminal domain"/>
    <property type="match status" value="1"/>
</dbReference>
<dbReference type="InParanoid" id="E3IZ47"/>
<dbReference type="FunCoup" id="E3IZ47">
    <property type="interactions" value="391"/>
</dbReference>
<name>E3IZ47_PSEI1</name>
<sequence>MRVVIVGGGIAGLAAAHALAGKAEVTVLEAADRVGGKLRTTPIEGLAVEEGAESFLARVPEGQRLARQVGLGHDLVHPATTSAALWIHGRLRPIPPNTLLGVPTDALGLIRSRVLSPFGLLRAAADMVLPRAALPEDPTVGDFVGARVGRQIVDRLVDPLLGGVYAGRADALSLRATVPQLVPILAEDRSLLLGAHRVRARTAPVASTPPAPVFATVRGGLGGFAARVSEASGAAVRTGVLVRRIARVEGGWRVDFDEKGAAGAPGDIVTGPRGSGSLDADAVILAVPAGAARDLLTPIAPHAAAPLAGVPYASIGLVTLIYRDVDLPAGSSGFLVPPRERVTIKAATYLTSKWPHVSSGGPLRVVRASVGRAGADEDLRRSDTELTGVVAAEIAHISGITARPVASRVSRWGGGLPQYLPGHLERVASVRRALPPGLALAGAGYDGVGIPACIRSGEAAAAAVLSATDAVGAAGPV</sequence>
<dbReference type="PANTHER" id="PTHR42923">
    <property type="entry name" value="PROTOPORPHYRINOGEN OXIDASE"/>
    <property type="match status" value="1"/>
</dbReference>
<evidence type="ECO:0000256" key="8">
    <source>
        <dbReference type="ARBA" id="ARBA00022630"/>
    </source>
</evidence>
<reference evidence="14 15" key="1">
    <citation type="submission" date="2010-10" db="EMBL/GenBank/DDBJ databases">
        <title>Complete sequence of Frankia sp. EuI1c.</title>
        <authorList>
            <consortium name="US DOE Joint Genome Institute"/>
            <person name="Lucas S."/>
            <person name="Copeland A."/>
            <person name="Lapidus A."/>
            <person name="Cheng J.-F."/>
            <person name="Bruce D."/>
            <person name="Goodwin L."/>
            <person name="Pitluck S."/>
            <person name="Chertkov O."/>
            <person name="Detter J.C."/>
            <person name="Han C."/>
            <person name="Tapia R."/>
            <person name="Land M."/>
            <person name="Hauser L."/>
            <person name="Jeffries C."/>
            <person name="Kyrpides N."/>
            <person name="Ivanova N."/>
            <person name="Mikhailova N."/>
            <person name="Beauchemin N."/>
            <person name="Sen A."/>
            <person name="Sur S.A."/>
            <person name="Gtari M."/>
            <person name="Wall L."/>
            <person name="Tisa L."/>
            <person name="Woyke T."/>
        </authorList>
    </citation>
    <scope>NUCLEOTIDE SEQUENCE [LARGE SCALE GENOMIC DNA]</scope>
    <source>
        <strain evidence="15">DSM 45817 / CECT 9037 / EuI1c</strain>
    </source>
</reference>
<keyword evidence="11 12" id="KW-0350">Heme biosynthesis</keyword>
<dbReference type="eggNOG" id="COG1232">
    <property type="taxonomic scope" value="Bacteria"/>
</dbReference>
<dbReference type="GO" id="GO:0004729">
    <property type="term" value="F:oxygen-dependent protoporphyrinogen oxidase activity"/>
    <property type="evidence" value="ECO:0007669"/>
    <property type="project" value="UniProtKB-UniRule"/>
</dbReference>
<dbReference type="NCBIfam" id="TIGR00562">
    <property type="entry name" value="proto_IX_ox"/>
    <property type="match status" value="1"/>
</dbReference>
<dbReference type="Gene3D" id="3.90.660.20">
    <property type="entry name" value="Protoporphyrinogen oxidase, mitochondrial, domain 2"/>
    <property type="match status" value="1"/>
</dbReference>
<comment type="subcellular location">
    <subcellularLocation>
        <location evidence="12">Cytoplasm</location>
    </subcellularLocation>
</comment>
<comment type="similarity">
    <text evidence="5 12">Belongs to the protoporphyrinogen/coproporphyrinogen oxidase family. Coproporphyrinogen III oxidase subfamily.</text>
</comment>
<evidence type="ECO:0000256" key="4">
    <source>
        <dbReference type="ARBA" id="ARBA00004744"/>
    </source>
</evidence>
<comment type="catalytic activity">
    <reaction evidence="1">
        <text>coproporphyrinogen III + 3 O2 = coproporphyrin III + 3 H2O2</text>
        <dbReference type="Rhea" id="RHEA:43436"/>
        <dbReference type="ChEBI" id="CHEBI:15379"/>
        <dbReference type="ChEBI" id="CHEBI:16240"/>
        <dbReference type="ChEBI" id="CHEBI:57309"/>
        <dbReference type="ChEBI" id="CHEBI:131725"/>
        <dbReference type="EC" id="1.3.3.15"/>
    </reaction>
    <physiologicalReaction direction="left-to-right" evidence="1">
        <dbReference type="Rhea" id="RHEA:43437"/>
    </physiologicalReaction>
</comment>
<comment type="cofactor">
    <cofactor evidence="2 12">
        <name>FAD</name>
        <dbReference type="ChEBI" id="CHEBI:57692"/>
    </cofactor>
</comment>
<evidence type="ECO:0000256" key="11">
    <source>
        <dbReference type="ARBA" id="ARBA00023133"/>
    </source>
</evidence>
<gene>
    <name evidence="14" type="ordered locus">FraEuI1c_2291</name>
</gene>
<dbReference type="KEGG" id="fri:FraEuI1c_2291"/>
<comment type="pathway">
    <text evidence="4 12">Porphyrin-containing compound metabolism; protoheme biosynthesis.</text>
</comment>
<dbReference type="OrthoDB" id="4496419at2"/>
<dbReference type="EC" id="1.3.3.15" evidence="6 12"/>